<dbReference type="GO" id="GO:0016740">
    <property type="term" value="F:transferase activity"/>
    <property type="evidence" value="ECO:0007669"/>
    <property type="project" value="UniProtKB-KW"/>
</dbReference>
<accession>A0A399JH26</accession>
<sequence length="413" mass="44213">MNLGSAVVRLRGLSGNVAKRGGEAIQRLLAAPAARRLAGTRAGVCFVVSGGPEQLYQARQWLWSLERLAEATAIDLGGVQLLARHPVVARSLANETTLPVVYAKTTRAVANVLGEGTLVALYPNQATLNFQALAARRPAHVHLSHGESEKVSMISNQLKAYDEVFTAGQAARERLSRHLIGFDQGHCRDVGRPQLDEPRVPPHELAPTTSRTVLYAPTWEGDSPSMAYSSLAPAGINIVDQLLAAGRRVIYRPHPQTGTRDRATSLADAAIVRRLREAGPEHLVDRGPELGWQWDAADECVLDLSAMAYDALTTDKPLVVYRPGRQAGVEAGGLLDHVTTLSGNAAGVVREALVEASGPERRAATAKLARYHFGAADHGSSIVRFIDATRAVATERSAALLAQAAARRTGEEN</sequence>
<proteinExistence type="predicted"/>
<dbReference type="AlphaFoldDB" id="A0A399JH26"/>
<dbReference type="Proteomes" id="UP000265419">
    <property type="component" value="Unassembled WGS sequence"/>
</dbReference>
<protein>
    <submittedName>
        <fullName evidence="1">CDP-glycerol--glycerophosphate glycerophosphotransferase</fullName>
    </submittedName>
</protein>
<reference evidence="1 2" key="1">
    <citation type="submission" date="2018-07" db="EMBL/GenBank/DDBJ databases">
        <title>Arthrobacter sp. nov., isolated from raw cow's milk with high bacterial count.</title>
        <authorList>
            <person name="Hahne J."/>
            <person name="Isele D."/>
            <person name="Lipski A."/>
        </authorList>
    </citation>
    <scope>NUCLEOTIDE SEQUENCE [LARGE SCALE GENOMIC DNA]</scope>
    <source>
        <strain evidence="1 2">JZ R-35</strain>
    </source>
</reference>
<name>A0A399JH26_9MICC</name>
<dbReference type="Gene3D" id="3.40.50.12580">
    <property type="match status" value="1"/>
</dbReference>
<dbReference type="InterPro" id="IPR043148">
    <property type="entry name" value="TagF_C"/>
</dbReference>
<organism evidence="1 2">
    <name type="scientific">Galactobacter valiniphilus</name>
    <dbReference type="NCBI Taxonomy" id="2676122"/>
    <lineage>
        <taxon>Bacteria</taxon>
        <taxon>Bacillati</taxon>
        <taxon>Actinomycetota</taxon>
        <taxon>Actinomycetes</taxon>
        <taxon>Micrococcales</taxon>
        <taxon>Micrococcaceae</taxon>
        <taxon>Galactobacter</taxon>
    </lineage>
</organism>
<evidence type="ECO:0000313" key="1">
    <source>
        <dbReference type="EMBL" id="RII41766.1"/>
    </source>
</evidence>
<keyword evidence="2" id="KW-1185">Reference proteome</keyword>
<dbReference type="SUPFAM" id="SSF53756">
    <property type="entry name" value="UDP-Glycosyltransferase/glycogen phosphorylase"/>
    <property type="match status" value="1"/>
</dbReference>
<dbReference type="RefSeq" id="WP_119425146.1">
    <property type="nucleotide sequence ID" value="NZ_QQXK01000021.1"/>
</dbReference>
<evidence type="ECO:0000313" key="2">
    <source>
        <dbReference type="Proteomes" id="UP000265419"/>
    </source>
</evidence>
<comment type="caution">
    <text evidence="1">The sequence shown here is derived from an EMBL/GenBank/DDBJ whole genome shotgun (WGS) entry which is preliminary data.</text>
</comment>
<keyword evidence="1" id="KW-0808">Transferase</keyword>
<gene>
    <name evidence="1" type="ORF">DWB68_10805</name>
</gene>
<dbReference type="EMBL" id="QQXK01000021">
    <property type="protein sequence ID" value="RII41766.1"/>
    <property type="molecule type" value="Genomic_DNA"/>
</dbReference>